<dbReference type="GO" id="GO:0008465">
    <property type="term" value="F:hydroxypyruvate reductase (NADH) activity"/>
    <property type="evidence" value="ECO:0007669"/>
    <property type="project" value="UniProtKB-EC"/>
</dbReference>
<dbReference type="InterPro" id="IPR006140">
    <property type="entry name" value="D-isomer_DH_NAD-bd"/>
</dbReference>
<dbReference type="InterPro" id="IPR050418">
    <property type="entry name" value="D-iso_2-hydroxyacid_DH_PdxB"/>
</dbReference>
<dbReference type="Proteomes" id="UP000030856">
    <property type="component" value="Unassembled WGS sequence"/>
</dbReference>
<dbReference type="GO" id="GO:0051287">
    <property type="term" value="F:NAD binding"/>
    <property type="evidence" value="ECO:0007669"/>
    <property type="project" value="InterPro"/>
</dbReference>
<dbReference type="CDD" id="cd12162">
    <property type="entry name" value="2-Hacid_dh_4"/>
    <property type="match status" value="1"/>
</dbReference>
<keyword evidence="3" id="KW-0520">NAD</keyword>
<dbReference type="OrthoDB" id="9805416at2"/>
<dbReference type="InterPro" id="IPR029753">
    <property type="entry name" value="D-isomer_DH_CS"/>
</dbReference>
<dbReference type="Pfam" id="PF00389">
    <property type="entry name" value="2-Hacid_dh"/>
    <property type="match status" value="1"/>
</dbReference>
<dbReference type="Gene3D" id="3.40.50.720">
    <property type="entry name" value="NAD(P)-binding Rossmann-like Domain"/>
    <property type="match status" value="2"/>
</dbReference>
<evidence type="ECO:0000313" key="9">
    <source>
        <dbReference type="Proteomes" id="UP000030856"/>
    </source>
</evidence>
<accession>A0A0B0HF73</accession>
<feature type="domain" description="D-isomer specific 2-hydroxyacid dehydrogenase catalytic" evidence="5">
    <location>
        <begin position="20"/>
        <end position="316"/>
    </location>
</feature>
<dbReference type="SUPFAM" id="SSF52283">
    <property type="entry name" value="Formate/glycerate dehydrogenase catalytic domain-like"/>
    <property type="match status" value="1"/>
</dbReference>
<dbReference type="NCBIfam" id="NF005069">
    <property type="entry name" value="PRK06487.1"/>
    <property type="match status" value="1"/>
</dbReference>
<dbReference type="eggNOG" id="COG1052">
    <property type="taxonomic scope" value="Bacteria"/>
</dbReference>
<dbReference type="Proteomes" id="UP000190962">
    <property type="component" value="Unassembled WGS sequence"/>
</dbReference>
<dbReference type="EMBL" id="MPNX01000001">
    <property type="protein sequence ID" value="OOY36304.1"/>
    <property type="molecule type" value="Genomic_DNA"/>
</dbReference>
<reference evidence="7 9" key="1">
    <citation type="journal article" date="2014" name="BMC Genomics">
        <title>The genome of the intracellular bacterium of the coastal bivalve, Solemya velum: a blueprint for thriving in and out of symbiosis.</title>
        <authorList>
            <person name="Dmytrenko O."/>
            <person name="Russell S.L."/>
            <person name="Loo W.T."/>
            <person name="Fontanez K.M."/>
            <person name="Liao L."/>
            <person name="Roeselers G."/>
            <person name="Sharma R."/>
            <person name="Stewart F.J."/>
            <person name="Newton I.L."/>
            <person name="Woyke T."/>
            <person name="Wu D."/>
            <person name="Lang J.M."/>
            <person name="Eisen J.A."/>
            <person name="Cavanaugh C.M."/>
        </authorList>
    </citation>
    <scope>NUCLEOTIDE SEQUENCE [LARGE SCALE GENOMIC DNA]</scope>
    <source>
        <strain evidence="7 9">WH</strain>
    </source>
</reference>
<protein>
    <submittedName>
        <fullName evidence="8">Glycerate dehydrogenase</fullName>
    </submittedName>
    <submittedName>
        <fullName evidence="7">Lactate dehydrogenase-like protein</fullName>
        <ecNumber evidence="7">1.1.1.29</ecNumber>
    </submittedName>
</protein>
<name>A0A0B0HF73_SOVGS</name>
<comment type="caution">
    <text evidence="7">The sequence shown here is derived from an EMBL/GenBank/DDBJ whole genome shotgun (WGS) entry which is preliminary data.</text>
</comment>
<organism evidence="7 9">
    <name type="scientific">Solemya velum gill symbiont</name>
    <dbReference type="NCBI Taxonomy" id="2340"/>
    <lineage>
        <taxon>Bacteria</taxon>
        <taxon>Pseudomonadati</taxon>
        <taxon>Pseudomonadota</taxon>
        <taxon>Gammaproteobacteria</taxon>
        <taxon>sulfur-oxidizing symbionts</taxon>
    </lineage>
</organism>
<dbReference type="EMBL" id="JRAA01000001">
    <property type="protein sequence ID" value="KHF26579.1"/>
    <property type="molecule type" value="Genomic_DNA"/>
</dbReference>
<evidence type="ECO:0000256" key="2">
    <source>
        <dbReference type="ARBA" id="ARBA00023002"/>
    </source>
</evidence>
<dbReference type="EC" id="1.1.1.29" evidence="7"/>
<evidence type="ECO:0000256" key="1">
    <source>
        <dbReference type="ARBA" id="ARBA00005854"/>
    </source>
</evidence>
<reference evidence="8 10" key="2">
    <citation type="submission" date="2016-11" db="EMBL/GenBank/DDBJ databases">
        <title>Mixed transmission modes and dynamic genome evolution in an obligate animal-bacterial symbiosis.</title>
        <authorList>
            <person name="Russell S.L."/>
            <person name="Corbett-Detig R.B."/>
            <person name="Cavanaugh C.M."/>
        </authorList>
    </citation>
    <scope>NUCLEOTIDE SEQUENCE [LARGE SCALE GENOMIC DNA]</scope>
    <source>
        <strain evidence="8">MA-KB16</strain>
    </source>
</reference>
<dbReference type="InterPro" id="IPR036291">
    <property type="entry name" value="NAD(P)-bd_dom_sf"/>
</dbReference>
<proteinExistence type="inferred from homology"/>
<evidence type="ECO:0000313" key="10">
    <source>
        <dbReference type="Proteomes" id="UP000190962"/>
    </source>
</evidence>
<dbReference type="RefSeq" id="WP_043116371.1">
    <property type="nucleotide sequence ID" value="NZ_JRAA01000001.1"/>
</dbReference>
<keyword evidence="9" id="KW-1185">Reference proteome</keyword>
<comment type="similarity">
    <text evidence="1 4">Belongs to the D-isomer specific 2-hydroxyacid dehydrogenase family.</text>
</comment>
<evidence type="ECO:0000313" key="8">
    <source>
        <dbReference type="EMBL" id="OOY36304.1"/>
    </source>
</evidence>
<dbReference type="SUPFAM" id="SSF51735">
    <property type="entry name" value="NAD(P)-binding Rossmann-fold domains"/>
    <property type="match status" value="1"/>
</dbReference>
<dbReference type="PROSITE" id="PS00671">
    <property type="entry name" value="D_2_HYDROXYACID_DH_3"/>
    <property type="match status" value="1"/>
</dbReference>
<keyword evidence="2 4" id="KW-0560">Oxidoreductase</keyword>
<dbReference type="PANTHER" id="PTHR43761:SF1">
    <property type="entry name" value="D-ISOMER SPECIFIC 2-HYDROXYACID DEHYDROGENASE CATALYTIC DOMAIN-CONTAINING PROTEIN-RELATED"/>
    <property type="match status" value="1"/>
</dbReference>
<dbReference type="InterPro" id="IPR006139">
    <property type="entry name" value="D-isomer_2_OHA_DH_cat_dom"/>
</dbReference>
<evidence type="ECO:0000256" key="3">
    <source>
        <dbReference type="ARBA" id="ARBA00023027"/>
    </source>
</evidence>
<dbReference type="PANTHER" id="PTHR43761">
    <property type="entry name" value="D-ISOMER SPECIFIC 2-HYDROXYACID DEHYDROGENASE FAMILY PROTEIN (AFU_ORTHOLOGUE AFUA_1G13630)"/>
    <property type="match status" value="1"/>
</dbReference>
<sequence length="319" mass="34521">MKAVFLDLKTLDQEDLDLSGLKSLADDWVFHDLTAAEETAERIRDAEIVITNKVVIDAALMDAAEQLKLICVAATGTNNVDLDAAKGKGIMVTNVTGYGTPSVVQHVFAMILALNTNLLGYHERVQAGAWQKSNSFCLFDYPITELTGKRMGIIGYGELGQGVAAVAEAFGMQLMIAQRPGSREAQQGRYLIDEVLQQADVISLHVPLAENTANLIGARELKMMKADALLINTARGGIVDEDALVVALKSGEIGAAGFDVLSVEPPREGNVLLDNPMPNLIVTPHVAWASQQSRQRLLNLVVESIDDYIAKSSVRRRLV</sequence>
<evidence type="ECO:0000313" key="7">
    <source>
        <dbReference type="EMBL" id="KHF26579.1"/>
    </source>
</evidence>
<evidence type="ECO:0000259" key="6">
    <source>
        <dbReference type="Pfam" id="PF02826"/>
    </source>
</evidence>
<feature type="domain" description="D-isomer specific 2-hydroxyacid dehydrogenase NAD-binding" evidence="6">
    <location>
        <begin position="108"/>
        <end position="287"/>
    </location>
</feature>
<gene>
    <name evidence="8" type="ORF">BOV88_01595</name>
    <name evidence="7" type="ORF">JV46_17790</name>
</gene>
<dbReference type="Pfam" id="PF02826">
    <property type="entry name" value="2-Hacid_dh_C"/>
    <property type="match status" value="1"/>
</dbReference>
<dbReference type="STRING" id="2340.JV46_17790"/>
<evidence type="ECO:0000256" key="4">
    <source>
        <dbReference type="RuleBase" id="RU003719"/>
    </source>
</evidence>
<dbReference type="PROSITE" id="PS00670">
    <property type="entry name" value="D_2_HYDROXYACID_DH_2"/>
    <property type="match status" value="1"/>
</dbReference>
<evidence type="ECO:0000259" key="5">
    <source>
        <dbReference type="Pfam" id="PF00389"/>
    </source>
</evidence>
<dbReference type="AlphaFoldDB" id="A0A0B0HF73"/>